<dbReference type="RefSeq" id="WP_021860566.1">
    <property type="nucleotide sequence ID" value="NZ_JACOOY010000006.1"/>
</dbReference>
<comment type="caution">
    <text evidence="12">The sequence shown here is derived from an EMBL/GenBank/DDBJ whole genome shotgun (WGS) entry which is preliminary data.</text>
</comment>
<evidence type="ECO:0000313" key="12">
    <source>
        <dbReference type="EMBL" id="MBC5664874.1"/>
    </source>
</evidence>
<dbReference type="Gene3D" id="1.10.10.10">
    <property type="entry name" value="Winged helix-like DNA-binding domain superfamily/Winged helix DNA-binding domain"/>
    <property type="match status" value="1"/>
</dbReference>
<evidence type="ECO:0000256" key="7">
    <source>
        <dbReference type="ARBA" id="ARBA00024867"/>
    </source>
</evidence>
<dbReference type="SMART" id="SM00448">
    <property type="entry name" value="REC"/>
    <property type="match status" value="1"/>
</dbReference>
<feature type="DNA-binding region" description="OmpR/PhoB-type" evidence="9">
    <location>
        <begin position="124"/>
        <end position="222"/>
    </location>
</feature>
<dbReference type="PANTHER" id="PTHR48111">
    <property type="entry name" value="REGULATOR OF RPOS"/>
    <property type="match status" value="1"/>
</dbReference>
<keyword evidence="3" id="KW-0902">Two-component regulatory system</keyword>
<dbReference type="CDD" id="cd00383">
    <property type="entry name" value="trans_reg_C"/>
    <property type="match status" value="1"/>
</dbReference>
<keyword evidence="4" id="KW-0805">Transcription regulation</keyword>
<evidence type="ECO:0000256" key="2">
    <source>
        <dbReference type="ARBA" id="ARBA00022553"/>
    </source>
</evidence>
<evidence type="ECO:0000313" key="13">
    <source>
        <dbReference type="Proteomes" id="UP000647235"/>
    </source>
</evidence>
<sequence>MHILIVEDEKVLCDTIVRSLKHLSYSVDYCHDGQTAIDMLAVDHFDLVVLDLNLPRKDGMSVLKALRENDFDTKVLILSARSEVADKVAGLDAGANDYLTKPFHLEELAARIRALTLRRFTQHDVVLTCQELSFDTKARKASAKGSDISLTRKETGILEYLMLNQGRPISQEEFIEHVWDSSVDNFSNSIRVHISSLRKKLRTALGYDPIHNRIGEGYVMEERQ</sequence>
<gene>
    <name evidence="12" type="ORF">H8S07_06235</name>
</gene>
<dbReference type="PROSITE" id="PS51755">
    <property type="entry name" value="OMPR_PHOB"/>
    <property type="match status" value="1"/>
</dbReference>
<dbReference type="Proteomes" id="UP000647235">
    <property type="component" value="Unassembled WGS sequence"/>
</dbReference>
<keyword evidence="5 9" id="KW-0238">DNA-binding</keyword>
<evidence type="ECO:0000256" key="8">
    <source>
        <dbReference type="PROSITE-ProRule" id="PRU00169"/>
    </source>
</evidence>
<evidence type="ECO:0000256" key="9">
    <source>
        <dbReference type="PROSITE-ProRule" id="PRU01091"/>
    </source>
</evidence>
<proteinExistence type="predicted"/>
<feature type="domain" description="Response regulatory" evidence="10">
    <location>
        <begin position="2"/>
        <end position="116"/>
    </location>
</feature>
<keyword evidence="6" id="KW-0804">Transcription</keyword>
<evidence type="ECO:0000256" key="5">
    <source>
        <dbReference type="ARBA" id="ARBA00023125"/>
    </source>
</evidence>
<accession>A0ABR7EU92</accession>
<evidence type="ECO:0000256" key="3">
    <source>
        <dbReference type="ARBA" id="ARBA00023012"/>
    </source>
</evidence>
<dbReference type="PROSITE" id="PS50110">
    <property type="entry name" value="RESPONSE_REGULATORY"/>
    <property type="match status" value="1"/>
</dbReference>
<evidence type="ECO:0000256" key="1">
    <source>
        <dbReference type="ARBA" id="ARBA00018672"/>
    </source>
</evidence>
<keyword evidence="13" id="KW-1185">Reference proteome</keyword>
<dbReference type="InterPro" id="IPR011006">
    <property type="entry name" value="CheY-like_superfamily"/>
</dbReference>
<dbReference type="EMBL" id="JACOOY010000006">
    <property type="protein sequence ID" value="MBC5664874.1"/>
    <property type="molecule type" value="Genomic_DNA"/>
</dbReference>
<dbReference type="Pfam" id="PF00486">
    <property type="entry name" value="Trans_reg_C"/>
    <property type="match status" value="1"/>
</dbReference>
<dbReference type="InterPro" id="IPR001789">
    <property type="entry name" value="Sig_transdc_resp-reg_receiver"/>
</dbReference>
<comment type="function">
    <text evidence="7">May play the central regulatory role in sporulation. It may be an element of the effector pathway responsible for the activation of sporulation genes in response to nutritional stress. Spo0A may act in concert with spo0H (a sigma factor) to control the expression of some genes that are critical to the sporulation process.</text>
</comment>
<dbReference type="SUPFAM" id="SSF52172">
    <property type="entry name" value="CheY-like"/>
    <property type="match status" value="1"/>
</dbReference>
<dbReference type="PANTHER" id="PTHR48111:SF1">
    <property type="entry name" value="TWO-COMPONENT RESPONSE REGULATOR ORR33"/>
    <property type="match status" value="1"/>
</dbReference>
<dbReference type="InterPro" id="IPR039420">
    <property type="entry name" value="WalR-like"/>
</dbReference>
<reference evidence="12 13" key="1">
    <citation type="submission" date="2020-08" db="EMBL/GenBank/DDBJ databases">
        <title>Genome public.</title>
        <authorList>
            <person name="Liu C."/>
            <person name="Sun Q."/>
        </authorList>
    </citation>
    <scope>NUCLEOTIDE SEQUENCE [LARGE SCALE GENOMIC DNA]</scope>
    <source>
        <strain evidence="12 13">NSJ-36</strain>
    </source>
</reference>
<evidence type="ECO:0000259" key="10">
    <source>
        <dbReference type="PROSITE" id="PS50110"/>
    </source>
</evidence>
<protein>
    <recommendedName>
        <fullName evidence="1">Stage 0 sporulation protein A homolog</fullName>
    </recommendedName>
</protein>
<feature type="modified residue" description="4-aspartylphosphate" evidence="8">
    <location>
        <position position="51"/>
    </location>
</feature>
<dbReference type="Pfam" id="PF00072">
    <property type="entry name" value="Response_reg"/>
    <property type="match status" value="1"/>
</dbReference>
<dbReference type="InterPro" id="IPR036388">
    <property type="entry name" value="WH-like_DNA-bd_sf"/>
</dbReference>
<evidence type="ECO:0000256" key="4">
    <source>
        <dbReference type="ARBA" id="ARBA00023015"/>
    </source>
</evidence>
<dbReference type="SMART" id="SM00862">
    <property type="entry name" value="Trans_reg_C"/>
    <property type="match status" value="1"/>
</dbReference>
<evidence type="ECO:0000259" key="11">
    <source>
        <dbReference type="PROSITE" id="PS51755"/>
    </source>
</evidence>
<organism evidence="12 13">
    <name type="scientific">Dorea hominis</name>
    <dbReference type="NCBI Taxonomy" id="2763040"/>
    <lineage>
        <taxon>Bacteria</taxon>
        <taxon>Bacillati</taxon>
        <taxon>Bacillota</taxon>
        <taxon>Clostridia</taxon>
        <taxon>Lachnospirales</taxon>
        <taxon>Lachnospiraceae</taxon>
        <taxon>Dorea</taxon>
    </lineage>
</organism>
<dbReference type="Gene3D" id="6.10.250.690">
    <property type="match status" value="1"/>
</dbReference>
<keyword evidence="2 8" id="KW-0597">Phosphoprotein</keyword>
<dbReference type="InterPro" id="IPR001867">
    <property type="entry name" value="OmpR/PhoB-type_DNA-bd"/>
</dbReference>
<name>A0ABR7EU92_9FIRM</name>
<evidence type="ECO:0000256" key="6">
    <source>
        <dbReference type="ARBA" id="ARBA00023163"/>
    </source>
</evidence>
<dbReference type="Gene3D" id="3.40.50.2300">
    <property type="match status" value="1"/>
</dbReference>
<feature type="domain" description="OmpR/PhoB-type" evidence="11">
    <location>
        <begin position="124"/>
        <end position="222"/>
    </location>
</feature>